<keyword evidence="3" id="KW-1185">Reference proteome</keyword>
<keyword evidence="1" id="KW-1133">Transmembrane helix</keyword>
<reference evidence="2 3" key="1">
    <citation type="submission" date="2018-06" db="EMBL/GenBank/DDBJ databases">
        <title>Genomic Encyclopedia of Type Strains, Phase III (KMG-III): the genomes of soil and plant-associated and newly described type strains.</title>
        <authorList>
            <person name="Whitman W."/>
        </authorList>
    </citation>
    <scope>NUCLEOTIDE SEQUENCE [LARGE SCALE GENOMIC DNA]</scope>
    <source>
        <strain evidence="2 3">CGMCC 4.7090</strain>
    </source>
</reference>
<dbReference type="OrthoDB" id="3404564at2"/>
<feature type="transmembrane region" description="Helical" evidence="1">
    <location>
        <begin position="129"/>
        <end position="149"/>
    </location>
</feature>
<organism evidence="2 3">
    <name type="scientific">Actinoplanes lutulentus</name>
    <dbReference type="NCBI Taxonomy" id="1287878"/>
    <lineage>
        <taxon>Bacteria</taxon>
        <taxon>Bacillati</taxon>
        <taxon>Actinomycetota</taxon>
        <taxon>Actinomycetes</taxon>
        <taxon>Micromonosporales</taxon>
        <taxon>Micromonosporaceae</taxon>
        <taxon>Actinoplanes</taxon>
    </lineage>
</organism>
<comment type="caution">
    <text evidence="2">The sequence shown here is derived from an EMBL/GenBank/DDBJ whole genome shotgun (WGS) entry which is preliminary data.</text>
</comment>
<evidence type="ECO:0000313" key="2">
    <source>
        <dbReference type="EMBL" id="RAK32802.1"/>
    </source>
</evidence>
<evidence type="ECO:0000256" key="1">
    <source>
        <dbReference type="SAM" id="Phobius"/>
    </source>
</evidence>
<name>A0A327Z665_9ACTN</name>
<dbReference type="Proteomes" id="UP000249341">
    <property type="component" value="Unassembled WGS sequence"/>
</dbReference>
<feature type="transmembrane region" description="Helical" evidence="1">
    <location>
        <begin position="98"/>
        <end position="117"/>
    </location>
</feature>
<dbReference type="EMBL" id="QLMJ01000013">
    <property type="protein sequence ID" value="RAK32802.1"/>
    <property type="molecule type" value="Genomic_DNA"/>
</dbReference>
<protein>
    <submittedName>
        <fullName evidence="2">Uncharacterized protein</fullName>
    </submittedName>
</protein>
<keyword evidence="1" id="KW-0812">Transmembrane</keyword>
<proteinExistence type="predicted"/>
<accession>A0A327Z665</accession>
<feature type="transmembrane region" description="Helical" evidence="1">
    <location>
        <begin position="24"/>
        <end position="43"/>
    </location>
</feature>
<feature type="transmembrane region" description="Helical" evidence="1">
    <location>
        <begin position="70"/>
        <end position="91"/>
    </location>
</feature>
<keyword evidence="1" id="KW-0472">Membrane</keyword>
<dbReference type="AlphaFoldDB" id="A0A327Z665"/>
<dbReference type="RefSeq" id="WP_111651710.1">
    <property type="nucleotide sequence ID" value="NZ_JACHWI010000005.1"/>
</dbReference>
<sequence>MTVEEATEQPTVAPREPWAGWEKIIRVAGVVVAVLATVITALIELELTTLRSGGLVNLAKGSSPWEGGGVLIPLAVPVAIGANLAISWFAVTVTGRRWALGPPWALWTLLMLAAAGTRTTEGDYLLSDSNWVALVMILTGSLTFAVYSYKMILKPVAVSDSRLSGSV</sequence>
<evidence type="ECO:0000313" key="3">
    <source>
        <dbReference type="Proteomes" id="UP000249341"/>
    </source>
</evidence>
<gene>
    <name evidence="2" type="ORF">B0I29_11397</name>
</gene>